<dbReference type="SUPFAM" id="SSF158472">
    <property type="entry name" value="HAMP domain-like"/>
    <property type="match status" value="1"/>
</dbReference>
<keyword evidence="8 11" id="KW-1133">Transmembrane helix</keyword>
<dbReference type="GO" id="GO:0005886">
    <property type="term" value="C:plasma membrane"/>
    <property type="evidence" value="ECO:0007669"/>
    <property type="project" value="TreeGrafter"/>
</dbReference>
<dbReference type="Proteomes" id="UP000192610">
    <property type="component" value="Unassembled WGS sequence"/>
</dbReference>
<sequence>MKIQTQTALLFTVLTALLILFISFTTYYLVTRFASNDFLKRLELRVRVAAKLRFEQNKVSTVTYQELRRQYLEVLPKEQEYLLTWDSVSNAIYPLVQAKLPHSFYREIITAEGKTVFIEKDKVHYAGILYRDETKTYLVIKSAVNTYGNQLLSTLFRIKVIIFIVGVLLVFTAGIFFSRKTFQPLRQLISKVQDISAHNLHLRLEPKKGKDEMTELAHTFNTMLDRLQTAFETQNNFVSNASHELRTPLTTIMGEADIALKKARTNEEYRQSLQVILNEAVKLDHLTSSLLALAQSGFDGKKQRRSVVRIDELLWEVKHAVDELHPDNKVQLHYGELPPNENQLSVEGNYHLLKLALTNIVMNACKYSNDRPVQLTLRVEKQKIRIGIVDEGIGIPATELKYVFEPFYRASNTDRFEGHGVGLPLARNIIRLHNGELLIRSEEGKGTSVEITLNGQH</sequence>
<dbReference type="InterPro" id="IPR036890">
    <property type="entry name" value="HATPase_C_sf"/>
</dbReference>
<feature type="domain" description="HAMP" evidence="13">
    <location>
        <begin position="179"/>
        <end position="232"/>
    </location>
</feature>
<dbReference type="OrthoDB" id="594725at2"/>
<evidence type="ECO:0000256" key="1">
    <source>
        <dbReference type="ARBA" id="ARBA00000085"/>
    </source>
</evidence>
<keyword evidence="6 11" id="KW-0812">Transmembrane</keyword>
<dbReference type="Pfam" id="PF00672">
    <property type="entry name" value="HAMP"/>
    <property type="match status" value="1"/>
</dbReference>
<keyword evidence="15" id="KW-1185">Reference proteome</keyword>
<dbReference type="InterPro" id="IPR050428">
    <property type="entry name" value="TCS_sensor_his_kinase"/>
</dbReference>
<comment type="catalytic activity">
    <reaction evidence="1">
        <text>ATP + protein L-histidine = ADP + protein N-phospho-L-histidine.</text>
        <dbReference type="EC" id="2.7.13.3"/>
    </reaction>
</comment>
<organism evidence="14 15">
    <name type="scientific">Niastella yeongjuensis</name>
    <dbReference type="NCBI Taxonomy" id="354355"/>
    <lineage>
        <taxon>Bacteria</taxon>
        <taxon>Pseudomonadati</taxon>
        <taxon>Bacteroidota</taxon>
        <taxon>Chitinophagia</taxon>
        <taxon>Chitinophagales</taxon>
        <taxon>Chitinophagaceae</taxon>
        <taxon>Niastella</taxon>
    </lineage>
</organism>
<gene>
    <name evidence="14" type="ORF">A4H97_01225</name>
</gene>
<dbReference type="SMART" id="SM00388">
    <property type="entry name" value="HisKA"/>
    <property type="match status" value="1"/>
</dbReference>
<keyword evidence="9" id="KW-0902">Two-component regulatory system</keyword>
<dbReference type="EMBL" id="LVXG01000012">
    <property type="protein sequence ID" value="OQP50493.1"/>
    <property type="molecule type" value="Genomic_DNA"/>
</dbReference>
<keyword evidence="7" id="KW-0418">Kinase</keyword>
<dbReference type="CDD" id="cd00082">
    <property type="entry name" value="HisKA"/>
    <property type="match status" value="1"/>
</dbReference>
<dbReference type="Pfam" id="PF02518">
    <property type="entry name" value="HATPase_c"/>
    <property type="match status" value="1"/>
</dbReference>
<keyword evidence="4" id="KW-0597">Phosphoprotein</keyword>
<evidence type="ECO:0000256" key="4">
    <source>
        <dbReference type="ARBA" id="ARBA00022553"/>
    </source>
</evidence>
<dbReference type="Gene3D" id="6.10.340.10">
    <property type="match status" value="1"/>
</dbReference>
<dbReference type="FunFam" id="1.10.287.130:FF:000001">
    <property type="entry name" value="Two-component sensor histidine kinase"/>
    <property type="match status" value="1"/>
</dbReference>
<comment type="caution">
    <text evidence="14">The sequence shown here is derived from an EMBL/GenBank/DDBJ whole genome shotgun (WGS) entry which is preliminary data.</text>
</comment>
<evidence type="ECO:0000256" key="11">
    <source>
        <dbReference type="SAM" id="Phobius"/>
    </source>
</evidence>
<dbReference type="Gene3D" id="1.10.287.130">
    <property type="match status" value="1"/>
</dbReference>
<evidence type="ECO:0000313" key="15">
    <source>
        <dbReference type="Proteomes" id="UP000192610"/>
    </source>
</evidence>
<dbReference type="InterPro" id="IPR004358">
    <property type="entry name" value="Sig_transdc_His_kin-like_C"/>
</dbReference>
<evidence type="ECO:0000256" key="6">
    <source>
        <dbReference type="ARBA" id="ARBA00022692"/>
    </source>
</evidence>
<dbReference type="InterPro" id="IPR003594">
    <property type="entry name" value="HATPase_dom"/>
</dbReference>
<dbReference type="PANTHER" id="PTHR45436:SF5">
    <property type="entry name" value="SENSOR HISTIDINE KINASE TRCS"/>
    <property type="match status" value="1"/>
</dbReference>
<keyword evidence="10 11" id="KW-0472">Membrane</keyword>
<evidence type="ECO:0000256" key="9">
    <source>
        <dbReference type="ARBA" id="ARBA00023012"/>
    </source>
</evidence>
<dbReference type="PROSITE" id="PS50109">
    <property type="entry name" value="HIS_KIN"/>
    <property type="match status" value="1"/>
</dbReference>
<evidence type="ECO:0000256" key="3">
    <source>
        <dbReference type="ARBA" id="ARBA00012438"/>
    </source>
</evidence>
<dbReference type="PROSITE" id="PS50885">
    <property type="entry name" value="HAMP"/>
    <property type="match status" value="1"/>
</dbReference>
<evidence type="ECO:0000259" key="13">
    <source>
        <dbReference type="PROSITE" id="PS50885"/>
    </source>
</evidence>
<evidence type="ECO:0000256" key="7">
    <source>
        <dbReference type="ARBA" id="ARBA00022777"/>
    </source>
</evidence>
<comment type="subcellular location">
    <subcellularLocation>
        <location evidence="2">Membrane</location>
    </subcellularLocation>
</comment>
<reference evidence="15" key="1">
    <citation type="submission" date="2016-04" db="EMBL/GenBank/DDBJ databases">
        <authorList>
            <person name="Chen L."/>
            <person name="Zhuang W."/>
            <person name="Wang G."/>
        </authorList>
    </citation>
    <scope>NUCLEOTIDE SEQUENCE [LARGE SCALE GENOMIC DNA]</scope>
    <source>
        <strain evidence="15">17621</strain>
    </source>
</reference>
<dbReference type="InterPro" id="IPR036097">
    <property type="entry name" value="HisK_dim/P_sf"/>
</dbReference>
<dbReference type="CDD" id="cd00075">
    <property type="entry name" value="HATPase"/>
    <property type="match status" value="1"/>
</dbReference>
<feature type="transmembrane region" description="Helical" evidence="11">
    <location>
        <begin position="7"/>
        <end position="30"/>
    </location>
</feature>
<dbReference type="RefSeq" id="WP_081198826.1">
    <property type="nucleotide sequence ID" value="NZ_FOCZ01000001.1"/>
</dbReference>
<evidence type="ECO:0000313" key="14">
    <source>
        <dbReference type="EMBL" id="OQP50493.1"/>
    </source>
</evidence>
<accession>A0A1V9EWG8</accession>
<evidence type="ECO:0000256" key="8">
    <source>
        <dbReference type="ARBA" id="ARBA00022989"/>
    </source>
</evidence>
<dbReference type="InterPro" id="IPR005467">
    <property type="entry name" value="His_kinase_dom"/>
</dbReference>
<dbReference type="SMART" id="SM00387">
    <property type="entry name" value="HATPase_c"/>
    <property type="match status" value="1"/>
</dbReference>
<dbReference type="STRING" id="354355.SAMN05660816_00702"/>
<evidence type="ECO:0000256" key="2">
    <source>
        <dbReference type="ARBA" id="ARBA00004370"/>
    </source>
</evidence>
<evidence type="ECO:0000259" key="12">
    <source>
        <dbReference type="PROSITE" id="PS50109"/>
    </source>
</evidence>
<keyword evidence="5" id="KW-0808">Transferase</keyword>
<dbReference type="GO" id="GO:0000155">
    <property type="term" value="F:phosphorelay sensor kinase activity"/>
    <property type="evidence" value="ECO:0007669"/>
    <property type="project" value="InterPro"/>
</dbReference>
<evidence type="ECO:0000256" key="5">
    <source>
        <dbReference type="ARBA" id="ARBA00022679"/>
    </source>
</evidence>
<dbReference type="InterPro" id="IPR003660">
    <property type="entry name" value="HAMP_dom"/>
</dbReference>
<dbReference type="PRINTS" id="PR00344">
    <property type="entry name" value="BCTRLSENSOR"/>
</dbReference>
<feature type="transmembrane region" description="Helical" evidence="11">
    <location>
        <begin position="156"/>
        <end position="177"/>
    </location>
</feature>
<dbReference type="EC" id="2.7.13.3" evidence="3"/>
<dbReference type="Gene3D" id="3.30.565.10">
    <property type="entry name" value="Histidine kinase-like ATPase, C-terminal domain"/>
    <property type="match status" value="1"/>
</dbReference>
<protein>
    <recommendedName>
        <fullName evidence="3">histidine kinase</fullName>
        <ecNumber evidence="3">2.7.13.3</ecNumber>
    </recommendedName>
</protein>
<evidence type="ECO:0000256" key="10">
    <source>
        <dbReference type="ARBA" id="ARBA00023136"/>
    </source>
</evidence>
<name>A0A1V9EWG8_9BACT</name>
<proteinExistence type="predicted"/>
<feature type="domain" description="Histidine kinase" evidence="12">
    <location>
        <begin position="240"/>
        <end position="457"/>
    </location>
</feature>
<dbReference type="PANTHER" id="PTHR45436">
    <property type="entry name" value="SENSOR HISTIDINE KINASE YKOH"/>
    <property type="match status" value="1"/>
</dbReference>
<dbReference type="SMART" id="SM00304">
    <property type="entry name" value="HAMP"/>
    <property type="match status" value="1"/>
</dbReference>
<dbReference type="Pfam" id="PF00512">
    <property type="entry name" value="HisKA"/>
    <property type="match status" value="1"/>
</dbReference>
<dbReference type="AlphaFoldDB" id="A0A1V9EWG8"/>
<dbReference type="SUPFAM" id="SSF47384">
    <property type="entry name" value="Homodimeric domain of signal transducing histidine kinase"/>
    <property type="match status" value="1"/>
</dbReference>
<dbReference type="SUPFAM" id="SSF55874">
    <property type="entry name" value="ATPase domain of HSP90 chaperone/DNA topoisomerase II/histidine kinase"/>
    <property type="match status" value="1"/>
</dbReference>
<dbReference type="CDD" id="cd06225">
    <property type="entry name" value="HAMP"/>
    <property type="match status" value="1"/>
</dbReference>
<dbReference type="InterPro" id="IPR003661">
    <property type="entry name" value="HisK_dim/P_dom"/>
</dbReference>